<dbReference type="PANTHER" id="PTHR47592:SF27">
    <property type="entry name" value="OS08G0421700 PROTEIN"/>
    <property type="match status" value="1"/>
</dbReference>
<keyword evidence="3" id="KW-1185">Reference proteome</keyword>
<gene>
    <name evidence="2" type="ORF">V5N11_028019</name>
</gene>
<dbReference type="Proteomes" id="UP001558713">
    <property type="component" value="Unassembled WGS sequence"/>
</dbReference>
<proteinExistence type="predicted"/>
<dbReference type="Pfam" id="PF22936">
    <property type="entry name" value="Pol_BBD"/>
    <property type="match status" value="1"/>
</dbReference>
<protein>
    <submittedName>
        <fullName evidence="2">Retrovirus-related Pol polyprotein from transposon TNT 1-94</fullName>
    </submittedName>
</protein>
<feature type="domain" description="Retrovirus-related Pol polyprotein from transposon TNT 1-94-like beta-barrel" evidence="1">
    <location>
        <begin position="8"/>
        <end position="88"/>
    </location>
</feature>
<sequence>MGNHTDSWILDTGCSFHMTSNKEWFETYEAGNFDTVKLADDISYNIVGVGQIKFRMHDGVIRTLTGVKNLPAVKKNMISLGTLHKNGFKYEMDNENCVNVCKGDMMVMKGEITAGNVY</sequence>
<dbReference type="InterPro" id="IPR054722">
    <property type="entry name" value="PolX-like_BBD"/>
</dbReference>
<accession>A0ABD1AKJ1</accession>
<dbReference type="EMBL" id="JBANAX010000482">
    <property type="protein sequence ID" value="KAL1207275.1"/>
    <property type="molecule type" value="Genomic_DNA"/>
</dbReference>
<name>A0ABD1AKJ1_CARAN</name>
<dbReference type="AlphaFoldDB" id="A0ABD1AKJ1"/>
<evidence type="ECO:0000259" key="1">
    <source>
        <dbReference type="Pfam" id="PF22936"/>
    </source>
</evidence>
<dbReference type="PANTHER" id="PTHR47592">
    <property type="entry name" value="PBF68 PROTEIN"/>
    <property type="match status" value="1"/>
</dbReference>
<comment type="caution">
    <text evidence="2">The sequence shown here is derived from an EMBL/GenBank/DDBJ whole genome shotgun (WGS) entry which is preliminary data.</text>
</comment>
<reference evidence="2 3" key="1">
    <citation type="submission" date="2024-04" db="EMBL/GenBank/DDBJ databases">
        <title>Genome assembly C_amara_ONT_v2.</title>
        <authorList>
            <person name="Yant L."/>
            <person name="Moore C."/>
            <person name="Slenker M."/>
        </authorList>
    </citation>
    <scope>NUCLEOTIDE SEQUENCE [LARGE SCALE GENOMIC DNA]</scope>
    <source>
        <tissue evidence="2">Leaf</tissue>
    </source>
</reference>
<evidence type="ECO:0000313" key="3">
    <source>
        <dbReference type="Proteomes" id="UP001558713"/>
    </source>
</evidence>
<organism evidence="2 3">
    <name type="scientific">Cardamine amara subsp. amara</name>
    <dbReference type="NCBI Taxonomy" id="228776"/>
    <lineage>
        <taxon>Eukaryota</taxon>
        <taxon>Viridiplantae</taxon>
        <taxon>Streptophyta</taxon>
        <taxon>Embryophyta</taxon>
        <taxon>Tracheophyta</taxon>
        <taxon>Spermatophyta</taxon>
        <taxon>Magnoliopsida</taxon>
        <taxon>eudicotyledons</taxon>
        <taxon>Gunneridae</taxon>
        <taxon>Pentapetalae</taxon>
        <taxon>rosids</taxon>
        <taxon>malvids</taxon>
        <taxon>Brassicales</taxon>
        <taxon>Brassicaceae</taxon>
        <taxon>Cardamineae</taxon>
        <taxon>Cardamine</taxon>
    </lineage>
</organism>
<evidence type="ECO:0000313" key="2">
    <source>
        <dbReference type="EMBL" id="KAL1207275.1"/>
    </source>
</evidence>